<dbReference type="EMBL" id="PPSX01000023">
    <property type="protein sequence ID" value="RZQ53557.1"/>
    <property type="molecule type" value="Genomic_DNA"/>
</dbReference>
<dbReference type="InterPro" id="IPR051534">
    <property type="entry name" value="CBASS_pafABC_assoc_protein"/>
</dbReference>
<dbReference type="Proteomes" id="UP000291338">
    <property type="component" value="Unassembled WGS sequence"/>
</dbReference>
<dbReference type="PROSITE" id="PS52050">
    <property type="entry name" value="WYL"/>
    <property type="match status" value="1"/>
</dbReference>
<evidence type="ECO:0000313" key="4">
    <source>
        <dbReference type="EMBL" id="RZQ53557.1"/>
    </source>
</evidence>
<evidence type="ECO:0000259" key="3">
    <source>
        <dbReference type="PROSITE" id="PS51000"/>
    </source>
</evidence>
<accession>A0A4Q7IQY8</accession>
<organism evidence="4 5">
    <name type="scientific">Pseudoalteromonas phenolica</name>
    <dbReference type="NCBI Taxonomy" id="161398"/>
    <lineage>
        <taxon>Bacteria</taxon>
        <taxon>Pseudomonadati</taxon>
        <taxon>Pseudomonadota</taxon>
        <taxon>Gammaproteobacteria</taxon>
        <taxon>Alteromonadales</taxon>
        <taxon>Pseudoalteromonadaceae</taxon>
        <taxon>Pseudoalteromonas</taxon>
    </lineage>
</organism>
<dbReference type="InterPro" id="IPR036390">
    <property type="entry name" value="WH_DNA-bd_sf"/>
</dbReference>
<dbReference type="Gene3D" id="1.10.10.10">
    <property type="entry name" value="Winged helix-like DNA-binding domain superfamily/Winged helix DNA-binding domain"/>
    <property type="match status" value="1"/>
</dbReference>
<dbReference type="AlphaFoldDB" id="A0A4Q7IQY8"/>
<keyword evidence="2" id="KW-0804">Transcription</keyword>
<feature type="domain" description="HTH deoR-type" evidence="3">
    <location>
        <begin position="9"/>
        <end position="67"/>
    </location>
</feature>
<dbReference type="Pfam" id="PF13280">
    <property type="entry name" value="WYL"/>
    <property type="match status" value="1"/>
</dbReference>
<proteinExistence type="predicted"/>
<evidence type="ECO:0000313" key="5">
    <source>
        <dbReference type="Proteomes" id="UP000291338"/>
    </source>
</evidence>
<dbReference type="InterPro" id="IPR001034">
    <property type="entry name" value="DeoR_HTH"/>
</dbReference>
<name>A0A4Q7IQY8_9GAMM</name>
<evidence type="ECO:0000256" key="1">
    <source>
        <dbReference type="ARBA" id="ARBA00023015"/>
    </source>
</evidence>
<dbReference type="Pfam" id="PF08279">
    <property type="entry name" value="HTH_11"/>
    <property type="match status" value="1"/>
</dbReference>
<evidence type="ECO:0000256" key="2">
    <source>
        <dbReference type="ARBA" id="ARBA00023163"/>
    </source>
</evidence>
<dbReference type="PROSITE" id="PS51000">
    <property type="entry name" value="HTH_DEOR_2"/>
    <property type="match status" value="1"/>
</dbReference>
<dbReference type="PANTHER" id="PTHR34580:SF1">
    <property type="entry name" value="PROTEIN PAFC"/>
    <property type="match status" value="1"/>
</dbReference>
<dbReference type="SMART" id="SM00420">
    <property type="entry name" value="HTH_DEOR"/>
    <property type="match status" value="1"/>
</dbReference>
<reference evidence="4 5" key="1">
    <citation type="submission" date="2018-01" db="EMBL/GenBank/DDBJ databases">
        <title>Co-occurrence of chitin degradation, pigmentation and bioactivity in marine Pseudoalteromonas.</title>
        <authorList>
            <person name="Paulsen S."/>
            <person name="Gram L."/>
            <person name="Machado H."/>
        </authorList>
    </citation>
    <scope>NUCLEOTIDE SEQUENCE [LARGE SCALE GENOMIC DNA]</scope>
    <source>
        <strain evidence="4 5">S3898</strain>
    </source>
</reference>
<keyword evidence="1" id="KW-0805">Transcription regulation</keyword>
<dbReference type="PANTHER" id="PTHR34580">
    <property type="match status" value="1"/>
</dbReference>
<dbReference type="InterPro" id="IPR026881">
    <property type="entry name" value="WYL_dom"/>
</dbReference>
<protein>
    <submittedName>
        <fullName evidence="4">Transcriptional regulator</fullName>
    </submittedName>
</protein>
<gene>
    <name evidence="4" type="ORF">C1E23_07860</name>
</gene>
<dbReference type="SUPFAM" id="SSF46785">
    <property type="entry name" value="Winged helix' DNA-binding domain"/>
    <property type="match status" value="1"/>
</dbReference>
<dbReference type="GO" id="GO:0003700">
    <property type="term" value="F:DNA-binding transcription factor activity"/>
    <property type="evidence" value="ECO:0007669"/>
    <property type="project" value="InterPro"/>
</dbReference>
<dbReference type="InterPro" id="IPR013196">
    <property type="entry name" value="HTH_11"/>
</dbReference>
<sequence>MKRAKTQSHLERLDKLASMLKSEDFLTTKDLSDTLNVSTRTLFRDLNILKARGMPIDTDKGRGGGVRLHRQWGLGKINLTKSETIDLLISIAICEKMNSPLFMKSLHSIRYKLLALLSPDQKANIKALRSRVLIGSSASPQVHASYEQSQFPECHALSAAFLYQQPINISYIDEKKTVTERLIEPHYLYFNYPVWYVFAWDHLRQDYRTFRVDRIQDSNVIEETFVLRPFTEFSYLIATDSPILL</sequence>
<dbReference type="InterPro" id="IPR036388">
    <property type="entry name" value="WH-like_DNA-bd_sf"/>
</dbReference>
<dbReference type="RefSeq" id="WP_130255038.1">
    <property type="nucleotide sequence ID" value="NZ_PPSX01000023.1"/>
</dbReference>
<comment type="caution">
    <text evidence="4">The sequence shown here is derived from an EMBL/GenBank/DDBJ whole genome shotgun (WGS) entry which is preliminary data.</text>
</comment>